<organism evidence="2 3">
    <name type="scientific">Ceratopteris richardii</name>
    <name type="common">Triangle waterfern</name>
    <dbReference type="NCBI Taxonomy" id="49495"/>
    <lineage>
        <taxon>Eukaryota</taxon>
        <taxon>Viridiplantae</taxon>
        <taxon>Streptophyta</taxon>
        <taxon>Embryophyta</taxon>
        <taxon>Tracheophyta</taxon>
        <taxon>Polypodiopsida</taxon>
        <taxon>Polypodiidae</taxon>
        <taxon>Polypodiales</taxon>
        <taxon>Pteridineae</taxon>
        <taxon>Pteridaceae</taxon>
        <taxon>Parkerioideae</taxon>
        <taxon>Ceratopteris</taxon>
    </lineage>
</organism>
<sequence>MMECSEQDQKRKRVCRRCKAIYDPLANASDACRYHSSLFVSRRHDDQQRYYELKPDDPPYSAKFYDCCGAEDPYAPGCSTCFHVSYDDP</sequence>
<dbReference type="AlphaFoldDB" id="A0A8T2V103"/>
<dbReference type="OMA" id="RRCKTSY"/>
<proteinExistence type="predicted"/>
<evidence type="ECO:0000313" key="3">
    <source>
        <dbReference type="Proteomes" id="UP000825935"/>
    </source>
</evidence>
<dbReference type="EMBL" id="CM035408">
    <property type="protein sequence ID" value="KAH7441091.1"/>
    <property type="molecule type" value="Genomic_DNA"/>
</dbReference>
<dbReference type="PANTHER" id="PTHR35106:SF1">
    <property type="entry name" value="CHORD DOMAIN-CONTAINING PROTEIN"/>
    <property type="match status" value="1"/>
</dbReference>
<keyword evidence="3" id="KW-1185">Reference proteome</keyword>
<accession>A0A8T2V103</accession>
<comment type="caution">
    <text evidence="2">The sequence shown here is derived from an EMBL/GenBank/DDBJ whole genome shotgun (WGS) entry which is preliminary data.</text>
</comment>
<dbReference type="EMBL" id="CM035408">
    <property type="protein sequence ID" value="KAH7441092.1"/>
    <property type="molecule type" value="Genomic_DNA"/>
</dbReference>
<protein>
    <submittedName>
        <fullName evidence="2">Uncharacterized protein</fullName>
    </submittedName>
</protein>
<gene>
    <name evidence="2" type="ORF">KP509_03G025200</name>
    <name evidence="1" type="ORF">KP509_20G010900</name>
</gene>
<dbReference type="Proteomes" id="UP000825935">
    <property type="component" value="Chromosome 3"/>
</dbReference>
<name>A0A8T2V103_CERRI</name>
<dbReference type="PANTHER" id="PTHR35106">
    <property type="entry name" value="BNAA07G25190D PROTEIN"/>
    <property type="match status" value="1"/>
</dbReference>
<reference evidence="2" key="1">
    <citation type="submission" date="2021-08" db="EMBL/GenBank/DDBJ databases">
        <title>WGS assembly of Ceratopteris richardii.</title>
        <authorList>
            <person name="Marchant D.B."/>
            <person name="Chen G."/>
            <person name="Jenkins J."/>
            <person name="Shu S."/>
            <person name="Leebens-Mack J."/>
            <person name="Grimwood J."/>
            <person name="Schmutz J."/>
            <person name="Soltis P."/>
            <person name="Soltis D."/>
            <person name="Chen Z.-H."/>
        </authorList>
    </citation>
    <scope>NUCLEOTIDE SEQUENCE</scope>
    <source>
        <strain evidence="2">Whitten #5841</strain>
        <tissue evidence="2">Leaf</tissue>
    </source>
</reference>
<dbReference type="OrthoDB" id="73371at2759"/>
<evidence type="ECO:0000313" key="2">
    <source>
        <dbReference type="EMBL" id="KAH7441092.1"/>
    </source>
</evidence>
<dbReference type="EMBL" id="CM035425">
    <property type="protein sequence ID" value="KAH7330984.1"/>
    <property type="molecule type" value="Genomic_DNA"/>
</dbReference>
<evidence type="ECO:0000313" key="1">
    <source>
        <dbReference type="EMBL" id="KAH7330984.1"/>
    </source>
</evidence>
<dbReference type="Proteomes" id="UP000825935">
    <property type="component" value="Chromosome 20"/>
</dbReference>